<feature type="region of interest" description="Disordered" evidence="1">
    <location>
        <begin position="32"/>
        <end position="65"/>
    </location>
</feature>
<evidence type="ECO:0000256" key="1">
    <source>
        <dbReference type="SAM" id="MobiDB-lite"/>
    </source>
</evidence>
<proteinExistence type="predicted"/>
<reference evidence="2" key="2">
    <citation type="submission" date="2023-05" db="EMBL/GenBank/DDBJ databases">
        <authorList>
            <person name="Schelkunov M.I."/>
        </authorList>
    </citation>
    <scope>NUCLEOTIDE SEQUENCE</scope>
    <source>
        <strain evidence="2">Hsosn_3</strain>
        <tissue evidence="2">Leaf</tissue>
    </source>
</reference>
<name>A0AAD8HPF2_9APIA</name>
<sequence length="233" mass="26507">MADDKWTRKALRDDSIVVSLLLQIKRHQQHKSLPPLRWGQRQLRSKASSSKERHTSTTRCSPTTPLSWSAASLSDGCDTSAARSKGTCAYEAGASTMCTKSRKKKTFSELREEESYLMNERVHLEKQLASVNVTLNEQRYRGDNLKRIKLDFQGPTTNEMLAIKDEPMPTMFFHCRQTEASLDIQNNLIIPRQAINNDPESSISCKRAKDNESRERCFILPDLNMMPAEDPGC</sequence>
<comment type="caution">
    <text evidence="2">The sequence shown here is derived from an EMBL/GenBank/DDBJ whole genome shotgun (WGS) entry which is preliminary data.</text>
</comment>
<gene>
    <name evidence="2" type="ORF">POM88_036034</name>
</gene>
<evidence type="ECO:0000313" key="2">
    <source>
        <dbReference type="EMBL" id="KAK1369942.1"/>
    </source>
</evidence>
<dbReference type="EMBL" id="JAUIZM010000008">
    <property type="protein sequence ID" value="KAK1369942.1"/>
    <property type="molecule type" value="Genomic_DNA"/>
</dbReference>
<dbReference type="PANTHER" id="PTHR35099:SF2">
    <property type="entry name" value="OS02G0182700 PROTEIN"/>
    <property type="match status" value="1"/>
</dbReference>
<protein>
    <submittedName>
        <fullName evidence="2">MADS-box protein like</fullName>
    </submittedName>
</protein>
<reference evidence="2" key="1">
    <citation type="submission" date="2023-02" db="EMBL/GenBank/DDBJ databases">
        <title>Genome of toxic invasive species Heracleum sosnowskyi carries increased number of genes despite the absence of recent whole-genome duplications.</title>
        <authorList>
            <person name="Schelkunov M."/>
            <person name="Shtratnikova V."/>
            <person name="Makarenko M."/>
            <person name="Klepikova A."/>
            <person name="Omelchenko D."/>
            <person name="Novikova G."/>
            <person name="Obukhova E."/>
            <person name="Bogdanov V."/>
            <person name="Penin A."/>
            <person name="Logacheva M."/>
        </authorList>
    </citation>
    <scope>NUCLEOTIDE SEQUENCE</scope>
    <source>
        <strain evidence="2">Hsosn_3</strain>
        <tissue evidence="2">Leaf</tissue>
    </source>
</reference>
<accession>A0AAD8HPF2</accession>
<dbReference type="PANTHER" id="PTHR35099">
    <property type="entry name" value="OS02G0182700 PROTEIN"/>
    <property type="match status" value="1"/>
</dbReference>
<keyword evidence="3" id="KW-1185">Reference proteome</keyword>
<organism evidence="2 3">
    <name type="scientific">Heracleum sosnowskyi</name>
    <dbReference type="NCBI Taxonomy" id="360622"/>
    <lineage>
        <taxon>Eukaryota</taxon>
        <taxon>Viridiplantae</taxon>
        <taxon>Streptophyta</taxon>
        <taxon>Embryophyta</taxon>
        <taxon>Tracheophyta</taxon>
        <taxon>Spermatophyta</taxon>
        <taxon>Magnoliopsida</taxon>
        <taxon>eudicotyledons</taxon>
        <taxon>Gunneridae</taxon>
        <taxon>Pentapetalae</taxon>
        <taxon>asterids</taxon>
        <taxon>campanulids</taxon>
        <taxon>Apiales</taxon>
        <taxon>Apiaceae</taxon>
        <taxon>Apioideae</taxon>
        <taxon>apioid superclade</taxon>
        <taxon>Tordylieae</taxon>
        <taxon>Tordyliinae</taxon>
        <taxon>Heracleum</taxon>
    </lineage>
</organism>
<evidence type="ECO:0000313" key="3">
    <source>
        <dbReference type="Proteomes" id="UP001237642"/>
    </source>
</evidence>
<dbReference type="AlphaFoldDB" id="A0AAD8HPF2"/>
<dbReference type="Proteomes" id="UP001237642">
    <property type="component" value="Unassembled WGS sequence"/>
</dbReference>